<dbReference type="SUPFAM" id="SSF46689">
    <property type="entry name" value="Homeodomain-like"/>
    <property type="match status" value="1"/>
</dbReference>
<evidence type="ECO:0000256" key="10">
    <source>
        <dbReference type="RuleBase" id="RU367107"/>
    </source>
</evidence>
<comment type="similarity">
    <text evidence="1 10">Belongs to the RAP1 family.</text>
</comment>
<evidence type="ECO:0000256" key="4">
    <source>
        <dbReference type="ARBA" id="ARBA00022895"/>
    </source>
</evidence>
<keyword evidence="7 10" id="KW-0804">Transcription</keyword>
<organism evidence="15 16">
    <name type="scientific">Coilia grayii</name>
    <name type="common">Gray's grenadier anchovy</name>
    <dbReference type="NCBI Taxonomy" id="363190"/>
    <lineage>
        <taxon>Eukaryota</taxon>
        <taxon>Metazoa</taxon>
        <taxon>Chordata</taxon>
        <taxon>Craniata</taxon>
        <taxon>Vertebrata</taxon>
        <taxon>Euteleostomi</taxon>
        <taxon>Actinopterygii</taxon>
        <taxon>Neopterygii</taxon>
        <taxon>Teleostei</taxon>
        <taxon>Clupei</taxon>
        <taxon>Clupeiformes</taxon>
        <taxon>Clupeoidei</taxon>
        <taxon>Engraulidae</taxon>
        <taxon>Coilinae</taxon>
        <taxon>Coilia</taxon>
    </lineage>
</organism>
<dbReference type="Pfam" id="PF11626">
    <property type="entry name" value="Rap1_C"/>
    <property type="match status" value="1"/>
</dbReference>
<dbReference type="InterPro" id="IPR039595">
    <property type="entry name" value="TE2IP/Rap1"/>
</dbReference>
<evidence type="ECO:0000256" key="9">
    <source>
        <dbReference type="ARBA" id="ARBA00032471"/>
    </source>
</evidence>
<dbReference type="InterPro" id="IPR009057">
    <property type="entry name" value="Homeodomain-like_sf"/>
</dbReference>
<dbReference type="AlphaFoldDB" id="A0ABD1JXP0"/>
<feature type="compositionally biased region" description="Polar residues" evidence="11">
    <location>
        <begin position="375"/>
        <end position="391"/>
    </location>
</feature>
<dbReference type="Pfam" id="PF16589">
    <property type="entry name" value="BRCT_2"/>
    <property type="match status" value="1"/>
</dbReference>
<evidence type="ECO:0000256" key="6">
    <source>
        <dbReference type="ARBA" id="ARBA00023159"/>
    </source>
</evidence>
<feature type="domain" description="TRF2-interacting telomeric protein/Rap1 C-terminal" evidence="13">
    <location>
        <begin position="445"/>
        <end position="512"/>
    </location>
</feature>
<evidence type="ECO:0000259" key="13">
    <source>
        <dbReference type="Pfam" id="PF11626"/>
    </source>
</evidence>
<comment type="function">
    <text evidence="10">Acts both as a regulator of telomere function and as a transcription regulator. Involved in the regulation of telomere length and protection as a component of the shelterin complex (telosome). Does not bind DNA directly: recruited to telomeric double-stranded 5'-TTAGGG-3' repeats via its interaction with terf2. Independently of its function in telomeres, also acts as a transcription regulator: recruited to extratelomeric 5'-TTAGGG-3' sites via its association with terf2 or other factors, and regulates gene expression.</text>
</comment>
<keyword evidence="6 10" id="KW-0010">Activator</keyword>
<accession>A0ABD1JXP0</accession>
<evidence type="ECO:0000256" key="11">
    <source>
        <dbReference type="SAM" id="MobiDB-lite"/>
    </source>
</evidence>
<reference evidence="15 16" key="1">
    <citation type="submission" date="2024-09" db="EMBL/GenBank/DDBJ databases">
        <title>A chromosome-level genome assembly of Gray's grenadier anchovy, Coilia grayii.</title>
        <authorList>
            <person name="Fu Z."/>
        </authorList>
    </citation>
    <scope>NUCLEOTIDE SEQUENCE [LARGE SCALE GENOMIC DNA]</scope>
    <source>
        <strain evidence="15">G4</strain>
        <tissue evidence="15">Muscle</tissue>
    </source>
</reference>
<evidence type="ECO:0000256" key="2">
    <source>
        <dbReference type="ARBA" id="ARBA00017805"/>
    </source>
</evidence>
<feature type="region of interest" description="Disordered" evidence="11">
    <location>
        <begin position="228"/>
        <end position="306"/>
    </location>
</feature>
<keyword evidence="16" id="KW-1185">Reference proteome</keyword>
<evidence type="ECO:0000256" key="1">
    <source>
        <dbReference type="ARBA" id="ARBA00010467"/>
    </source>
</evidence>
<dbReference type="InterPro" id="IPR001357">
    <property type="entry name" value="BRCT_dom"/>
</dbReference>
<dbReference type="GO" id="GO:0000781">
    <property type="term" value="C:chromosome, telomeric region"/>
    <property type="evidence" value="ECO:0007669"/>
    <property type="project" value="UniProtKB-SubCell"/>
</dbReference>
<keyword evidence="8 10" id="KW-0539">Nucleus</keyword>
<feature type="domain" description="TERF2-interacting telomeric protein 1 Myb" evidence="12">
    <location>
        <begin position="118"/>
        <end position="172"/>
    </location>
</feature>
<dbReference type="EMBL" id="JBHFQA010000011">
    <property type="protein sequence ID" value="KAL2091633.1"/>
    <property type="molecule type" value="Genomic_DNA"/>
</dbReference>
<gene>
    <name evidence="15" type="ORF">ACEWY4_013896</name>
</gene>
<comment type="caution">
    <text evidence="15">The sequence shown here is derived from an EMBL/GenBank/DDBJ whole genome shotgun (WGS) entry which is preliminary data.</text>
</comment>
<feature type="domain" description="BRCT" evidence="14">
    <location>
        <begin position="12"/>
        <end position="94"/>
    </location>
</feature>
<dbReference type="Gene3D" id="1.10.10.60">
    <property type="entry name" value="Homeodomain-like"/>
    <property type="match status" value="1"/>
</dbReference>
<dbReference type="FunFam" id="1.10.10.60:FF:000246">
    <property type="entry name" value="Telomeric repeat-binding factor 2-interacting protein 1"/>
    <property type="match status" value="1"/>
</dbReference>
<dbReference type="SUPFAM" id="SSF52113">
    <property type="entry name" value="BRCT domain"/>
    <property type="match status" value="1"/>
</dbReference>
<dbReference type="PANTHER" id="PTHR16466:SF6">
    <property type="entry name" value="TELOMERIC REPEAT-BINDING FACTOR 2-INTERACTING PROTEIN 1"/>
    <property type="match status" value="1"/>
</dbReference>
<dbReference type="InterPro" id="IPR036420">
    <property type="entry name" value="BRCT_dom_sf"/>
</dbReference>
<keyword evidence="5 10" id="KW-0805">Transcription regulation</keyword>
<dbReference type="PANTHER" id="PTHR16466">
    <property type="entry name" value="TELOMERE REPEAT-BINDING FACTOR 2-INTERACTING PROTEIN 1"/>
    <property type="match status" value="1"/>
</dbReference>
<evidence type="ECO:0000259" key="12">
    <source>
        <dbReference type="Pfam" id="PF08914"/>
    </source>
</evidence>
<dbReference type="GO" id="GO:0006355">
    <property type="term" value="P:regulation of DNA-templated transcription"/>
    <property type="evidence" value="ECO:0007669"/>
    <property type="project" value="UniProtKB-UniRule"/>
</dbReference>
<dbReference type="GO" id="GO:0005654">
    <property type="term" value="C:nucleoplasm"/>
    <property type="evidence" value="ECO:0007669"/>
    <property type="project" value="UniProtKB-ARBA"/>
</dbReference>
<keyword evidence="4 10" id="KW-0779">Telomere</keyword>
<keyword evidence="3 10" id="KW-0158">Chromosome</keyword>
<evidence type="ECO:0000256" key="5">
    <source>
        <dbReference type="ARBA" id="ARBA00023015"/>
    </source>
</evidence>
<dbReference type="CDD" id="cd11655">
    <property type="entry name" value="rap1_myb-like"/>
    <property type="match status" value="1"/>
</dbReference>
<dbReference type="InterPro" id="IPR021661">
    <property type="entry name" value="Rap1_C"/>
</dbReference>
<feature type="compositionally biased region" description="Acidic residues" evidence="11">
    <location>
        <begin position="283"/>
        <end position="296"/>
    </location>
</feature>
<sequence length="514" mass="56969">MSLPPGISPVLFLDCKGEPMRFYIRPGPAKAQLYDVITSGGGILCRIREPGAILLTDPNEALGTSDNSGQFYVSTQYIWDCVKENQQLDEKNYRLRTTQKIQTRSLRSKEGAVGRMSYTAEEDEAILNFISKRLTEARGNAVWQLMEKQKVTSHSWQSMKDRYLKHLRDRPVKSQIGRLEFVSTPKPQKDTAQQLALESSAKSLENEPNALCSADPHAVLWATTDCSSEEKADHTDKEALDGDTITDLASGQRTPVECTEGNIAAVSKDEHGASSPRRSRLEDGDENQEISGDDVAPEARGLQTSKMTTKRRLGILDRAVSEFRNSLWIEDDSQLHTTPSDPSAADSETEMPNEVQEGELAALPPQHKKKKESSRPGQDTTAGYGQGTKTRSVNSCRSHLFLFEGESQEDDLSQTSLKEGCASLPVSVEGENEVFNLMKHSGKNLIDVIKALLKTSGDIALAHQHFLQGRFPEVLWSKKEDQLLLSADPASKCRLEEKYGREGVSARIAFLQTE</sequence>
<evidence type="ECO:0000256" key="8">
    <source>
        <dbReference type="ARBA" id="ARBA00023242"/>
    </source>
</evidence>
<dbReference type="Proteomes" id="UP001591681">
    <property type="component" value="Unassembled WGS sequence"/>
</dbReference>
<evidence type="ECO:0000256" key="7">
    <source>
        <dbReference type="ARBA" id="ARBA00023163"/>
    </source>
</evidence>
<protein>
    <recommendedName>
        <fullName evidence="2 10">Telomeric repeat-binding factor 2-interacting protein 1</fullName>
        <shortName evidence="10">TERF2-interacting telomeric protein 1</shortName>
    </recommendedName>
    <alternativeName>
        <fullName evidence="9 10">Repressor/activator protein 1 homolog</fullName>
    </alternativeName>
</protein>
<dbReference type="InterPro" id="IPR015010">
    <property type="entry name" value="TERF2IP_Myb"/>
</dbReference>
<proteinExistence type="inferred from homology"/>
<comment type="subunit">
    <text evidence="10">Homodimer.</text>
</comment>
<feature type="compositionally biased region" description="Basic and acidic residues" evidence="11">
    <location>
        <begin position="228"/>
        <end position="240"/>
    </location>
</feature>
<comment type="subcellular location">
    <subcellularLocation>
        <location evidence="10">Nucleus</location>
    </subcellularLocation>
    <subcellularLocation>
        <location evidence="10">Chromosome</location>
        <location evidence="10">Telomere</location>
    </subcellularLocation>
</comment>
<dbReference type="GO" id="GO:0010833">
    <property type="term" value="P:telomere maintenance via telomere lengthening"/>
    <property type="evidence" value="ECO:0007669"/>
    <property type="project" value="UniProtKB-UniRule"/>
</dbReference>
<name>A0ABD1JXP0_9TELE</name>
<feature type="region of interest" description="Disordered" evidence="11">
    <location>
        <begin position="331"/>
        <end position="391"/>
    </location>
</feature>
<evidence type="ECO:0000256" key="3">
    <source>
        <dbReference type="ARBA" id="ARBA00022454"/>
    </source>
</evidence>
<evidence type="ECO:0000313" key="16">
    <source>
        <dbReference type="Proteomes" id="UP001591681"/>
    </source>
</evidence>
<evidence type="ECO:0000313" key="15">
    <source>
        <dbReference type="EMBL" id="KAL2091633.1"/>
    </source>
</evidence>
<dbReference type="Pfam" id="PF08914">
    <property type="entry name" value="Myb_Rap1"/>
    <property type="match status" value="1"/>
</dbReference>
<evidence type="ECO:0000259" key="14">
    <source>
        <dbReference type="Pfam" id="PF16589"/>
    </source>
</evidence>